<name>A0AAX2CD46_9BACI</name>
<evidence type="ECO:0000256" key="1">
    <source>
        <dbReference type="SAM" id="MobiDB-lite"/>
    </source>
</evidence>
<dbReference type="Proteomes" id="UP000242164">
    <property type="component" value="Unassembled WGS sequence"/>
</dbReference>
<evidence type="ECO:0000313" key="3">
    <source>
        <dbReference type="Proteomes" id="UP000242164"/>
    </source>
</evidence>
<dbReference type="RefSeq" id="WP_140388376.1">
    <property type="nucleotide sequence ID" value="NZ_FMIK01000005.1"/>
</dbReference>
<proteinExistence type="predicted"/>
<comment type="caution">
    <text evidence="2">The sequence shown here is derived from an EMBL/GenBank/DDBJ whole genome shotgun (WGS) entry which is preliminary data.</text>
</comment>
<sequence>MDGLQKTATKSLREKTDNQPGHKVHTLRQVEHSDCVFIHPVTVCSCCQSPLENEPVRLKKVRQVFDIPSVFF</sequence>
<protein>
    <recommendedName>
        <fullName evidence="4">Transposase</fullName>
    </recommendedName>
</protein>
<evidence type="ECO:0000313" key="2">
    <source>
        <dbReference type="EMBL" id="SCL82283.1"/>
    </source>
</evidence>
<accession>A0AAX2CD46</accession>
<organism evidence="2 3">
    <name type="scientific">Bacillus cytotoxicus</name>
    <dbReference type="NCBI Taxonomy" id="580165"/>
    <lineage>
        <taxon>Bacteria</taxon>
        <taxon>Bacillati</taxon>
        <taxon>Bacillota</taxon>
        <taxon>Bacilli</taxon>
        <taxon>Bacillales</taxon>
        <taxon>Bacillaceae</taxon>
        <taxon>Bacillus</taxon>
        <taxon>Bacillus cereus group</taxon>
    </lineage>
</organism>
<evidence type="ECO:0008006" key="4">
    <source>
        <dbReference type="Google" id="ProtNLM"/>
    </source>
</evidence>
<dbReference type="EMBL" id="FMIK01000005">
    <property type="protein sequence ID" value="SCL82283.1"/>
    <property type="molecule type" value="Genomic_DNA"/>
</dbReference>
<feature type="compositionally biased region" description="Polar residues" evidence="1">
    <location>
        <begin position="1"/>
        <end position="10"/>
    </location>
</feature>
<reference evidence="2 3" key="1">
    <citation type="submission" date="2016-08" db="EMBL/GenBank/DDBJ databases">
        <authorList>
            <person name="Loux V."/>
            <person name="Rue O."/>
        </authorList>
    </citation>
    <scope>NUCLEOTIDE SEQUENCE [LARGE SCALE GENOMIC DNA]</scope>
    <source>
        <strain evidence="2 3">AFSSA_08CEB44bac</strain>
    </source>
</reference>
<dbReference type="AlphaFoldDB" id="A0AAX2CD46"/>
<feature type="region of interest" description="Disordered" evidence="1">
    <location>
        <begin position="1"/>
        <end position="22"/>
    </location>
</feature>
<gene>
    <name evidence="2" type="ORF">BCB44BAC_00180</name>
</gene>